<evidence type="ECO:0000313" key="4">
    <source>
        <dbReference type="Proteomes" id="UP000321949"/>
    </source>
</evidence>
<name>A0A5C8I513_9MICO</name>
<evidence type="ECO:0000256" key="1">
    <source>
        <dbReference type="SAM" id="MobiDB-lite"/>
    </source>
</evidence>
<evidence type="ECO:0000313" key="3">
    <source>
        <dbReference type="EMBL" id="TXK14128.1"/>
    </source>
</evidence>
<sequence>MGHEEDPVQDPVGDALGWPALDALVPTLIDTRRRVAALQAAEARLLADATELVIARTAESRAQGRSQADLPLREVALELGMAMRASDRTVQGRMSDAAILVGRLPRTLAAWEEGRIDAPHAWAIVRAGLAIGDPDRLARYEDLALAAAETESPGRLVPIVRALAAAVDPDTFQDRLTRAADDRSVRVYDLDEGMARLIADLPAPLAYGIRDRLTEMARAVLAPQQGEEGDPAGAADPAGAESADVAAPACVRTGPGIRRERLAQGGNGADPRTMDQARADVLADLLLGGTPIAHGTDLGAIAARIHITVPALTLAGVGSEPALLAGYGPIDPELARRLAFAAPGWDRVFTDPHTGAVLAVDRYRSSAELRRYHAVRDERCRTPGCRRAAHRCDLDHTVDAARGGATAVGNLALFCRRHHTDKHATAWRVRQLSGGVIEWIAPTGRRYRDRPPATVRFVPEGVSVEHDPPPF</sequence>
<dbReference type="CDD" id="cd00085">
    <property type="entry name" value="HNHc"/>
    <property type="match status" value="1"/>
</dbReference>
<dbReference type="RefSeq" id="WP_147049312.1">
    <property type="nucleotide sequence ID" value="NZ_BKAH01000001.1"/>
</dbReference>
<dbReference type="Pfam" id="PF02720">
    <property type="entry name" value="DUF222"/>
    <property type="match status" value="1"/>
</dbReference>
<dbReference type="InterPro" id="IPR003870">
    <property type="entry name" value="DUF222"/>
</dbReference>
<comment type="caution">
    <text evidence="3">The sequence shown here is derived from an EMBL/GenBank/DDBJ whole genome shotgun (WGS) entry which is preliminary data.</text>
</comment>
<organism evidence="3 4">
    <name type="scientific">Microbacterium saccharophilum</name>
    <dbReference type="NCBI Taxonomy" id="1213358"/>
    <lineage>
        <taxon>Bacteria</taxon>
        <taxon>Bacillati</taxon>
        <taxon>Actinomycetota</taxon>
        <taxon>Actinomycetes</taxon>
        <taxon>Micrococcales</taxon>
        <taxon>Microbacteriaceae</taxon>
        <taxon>Microbacterium</taxon>
    </lineage>
</organism>
<evidence type="ECO:0000259" key="2">
    <source>
        <dbReference type="Pfam" id="PF02720"/>
    </source>
</evidence>
<dbReference type="Proteomes" id="UP000321949">
    <property type="component" value="Unassembled WGS sequence"/>
</dbReference>
<dbReference type="Gene3D" id="1.10.30.50">
    <property type="match status" value="1"/>
</dbReference>
<feature type="domain" description="DUF222" evidence="2">
    <location>
        <begin position="37"/>
        <end position="377"/>
    </location>
</feature>
<feature type="compositionally biased region" description="Low complexity" evidence="1">
    <location>
        <begin position="231"/>
        <end position="245"/>
    </location>
</feature>
<feature type="region of interest" description="Disordered" evidence="1">
    <location>
        <begin position="224"/>
        <end position="245"/>
    </location>
</feature>
<keyword evidence="4" id="KW-1185">Reference proteome</keyword>
<dbReference type="AlphaFoldDB" id="A0A5C8I513"/>
<accession>A0A5C8I513</accession>
<dbReference type="EMBL" id="VRSX01000002">
    <property type="protein sequence ID" value="TXK14128.1"/>
    <property type="molecule type" value="Genomic_DNA"/>
</dbReference>
<proteinExistence type="predicted"/>
<gene>
    <name evidence="3" type="ORF">FVP74_05935</name>
</gene>
<dbReference type="OrthoDB" id="3261064at2"/>
<dbReference type="InterPro" id="IPR003615">
    <property type="entry name" value="HNH_nuc"/>
</dbReference>
<protein>
    <submittedName>
        <fullName evidence="3">DUF222 domain-containing protein</fullName>
    </submittedName>
</protein>
<reference evidence="3 4" key="1">
    <citation type="submission" date="2019-08" db="EMBL/GenBank/DDBJ databases">
        <authorList>
            <person name="Dong K."/>
        </authorList>
    </citation>
    <scope>NUCLEOTIDE SEQUENCE [LARGE SCALE GENOMIC DNA]</scope>
    <source>
        <strain evidence="3 4">K-1</strain>
    </source>
</reference>